<sequence>MFLSDPTSLMGFNMPTQGGGGGGSGGGGDMEQLLLRNMGFDLNNPTTPGGGAGGPGDSRMYAMFDSSTSNAPNTNTNYPPGGGSASSAAPFTETFAGSYTNTQASFTSTTADNSNNPNTTNAYPNFLNNTELFGIPTTTTTSTVQQQHHQQQPQPYSTNTPTNFDPASLFGSMNMDPATMSALLYNNAGMSSFAYQQQQAQQQQGQQPGGTPTGDETDMLYGTNNGRKRVHRDWEDAA</sequence>
<dbReference type="OrthoDB" id="10605323at2759"/>
<gene>
    <name evidence="2" type="ORF">MUCCIDRAFT_155228</name>
</gene>
<name>A0A168NBG6_MUCCL</name>
<reference evidence="2 3" key="1">
    <citation type="submission" date="2015-06" db="EMBL/GenBank/DDBJ databases">
        <title>Expansion of signal transduction pathways in fungi by whole-genome duplication.</title>
        <authorList>
            <consortium name="DOE Joint Genome Institute"/>
            <person name="Corrochano L.M."/>
            <person name="Kuo A."/>
            <person name="Marcet-Houben M."/>
            <person name="Polaino S."/>
            <person name="Salamov A."/>
            <person name="Villalobos J.M."/>
            <person name="Alvarez M.I."/>
            <person name="Avalos J."/>
            <person name="Benito E.P."/>
            <person name="Benoit I."/>
            <person name="Burger G."/>
            <person name="Camino L.P."/>
            <person name="Canovas D."/>
            <person name="Cerda-Olmedo E."/>
            <person name="Cheng J.-F."/>
            <person name="Dominguez A."/>
            <person name="Elias M."/>
            <person name="Eslava A.P."/>
            <person name="Glaser F."/>
            <person name="Grimwood J."/>
            <person name="Gutierrez G."/>
            <person name="Heitman J."/>
            <person name="Henrissat B."/>
            <person name="Iturriaga E.A."/>
            <person name="Lang B.F."/>
            <person name="Lavin J.L."/>
            <person name="Lee S."/>
            <person name="Li W."/>
            <person name="Lindquist E."/>
            <person name="Lopez-Garcia S."/>
            <person name="Luque E.M."/>
            <person name="Marcos A.T."/>
            <person name="Martin J."/>
            <person name="Mccluskey K."/>
            <person name="Medina H.R."/>
            <person name="Miralles-Duran A."/>
            <person name="Miyazaki A."/>
            <person name="Munoz-Torres E."/>
            <person name="Oguiza J.A."/>
            <person name="Ohm R."/>
            <person name="Olmedo M."/>
            <person name="Orejas M."/>
            <person name="Ortiz-Castellanos L."/>
            <person name="Pisabarro A.G."/>
            <person name="Rodriguez-Romero J."/>
            <person name="Ruiz-Herrera J."/>
            <person name="Ruiz-Vazquez R."/>
            <person name="Sanz C."/>
            <person name="Schackwitz W."/>
            <person name="Schmutz J."/>
            <person name="Shahriari M."/>
            <person name="Shelest E."/>
            <person name="Silva-Franco F."/>
            <person name="Soanes D."/>
            <person name="Syed K."/>
            <person name="Tagua V.G."/>
            <person name="Talbot N.J."/>
            <person name="Thon M."/>
            <person name="De Vries R.P."/>
            <person name="Wiebenga A."/>
            <person name="Yadav J.S."/>
            <person name="Braun E.L."/>
            <person name="Baker S."/>
            <person name="Garre V."/>
            <person name="Horwitz B."/>
            <person name="Torres-Martinez S."/>
            <person name="Idnurm A."/>
            <person name="Herrera-Estrella A."/>
            <person name="Gabaldon T."/>
            <person name="Grigoriev I.V."/>
        </authorList>
    </citation>
    <scope>NUCLEOTIDE SEQUENCE [LARGE SCALE GENOMIC DNA]</scope>
    <source>
        <strain evidence="2 3">CBS 277.49</strain>
    </source>
</reference>
<proteinExistence type="predicted"/>
<dbReference type="EMBL" id="AMYB01000002">
    <property type="protein sequence ID" value="OAD06056.1"/>
    <property type="molecule type" value="Genomic_DNA"/>
</dbReference>
<evidence type="ECO:0000313" key="2">
    <source>
        <dbReference type="EMBL" id="OAD06056.1"/>
    </source>
</evidence>
<organism evidence="2 3">
    <name type="scientific">Mucor lusitanicus CBS 277.49</name>
    <dbReference type="NCBI Taxonomy" id="747725"/>
    <lineage>
        <taxon>Eukaryota</taxon>
        <taxon>Fungi</taxon>
        <taxon>Fungi incertae sedis</taxon>
        <taxon>Mucoromycota</taxon>
        <taxon>Mucoromycotina</taxon>
        <taxon>Mucoromycetes</taxon>
        <taxon>Mucorales</taxon>
        <taxon>Mucorineae</taxon>
        <taxon>Mucoraceae</taxon>
        <taxon>Mucor</taxon>
    </lineage>
</organism>
<evidence type="ECO:0000256" key="1">
    <source>
        <dbReference type="SAM" id="MobiDB-lite"/>
    </source>
</evidence>
<comment type="caution">
    <text evidence="2">The sequence shown here is derived from an EMBL/GenBank/DDBJ whole genome shotgun (WGS) entry which is preliminary data.</text>
</comment>
<keyword evidence="3" id="KW-1185">Reference proteome</keyword>
<protein>
    <submittedName>
        <fullName evidence="2">Uncharacterized protein</fullName>
    </submittedName>
</protein>
<feature type="compositionally biased region" description="Gly residues" evidence="1">
    <location>
        <begin position="17"/>
        <end position="29"/>
    </location>
</feature>
<accession>A0A168NBG6</accession>
<feature type="region of interest" description="Disordered" evidence="1">
    <location>
        <begin position="1"/>
        <end position="29"/>
    </location>
</feature>
<evidence type="ECO:0000313" key="3">
    <source>
        <dbReference type="Proteomes" id="UP000077051"/>
    </source>
</evidence>
<dbReference type="Proteomes" id="UP000077051">
    <property type="component" value="Unassembled WGS sequence"/>
</dbReference>
<dbReference type="AlphaFoldDB" id="A0A168NBG6"/>
<feature type="region of interest" description="Disordered" evidence="1">
    <location>
        <begin position="195"/>
        <end position="238"/>
    </location>
</feature>
<feature type="region of interest" description="Disordered" evidence="1">
    <location>
        <begin position="64"/>
        <end position="89"/>
    </location>
</feature>
<feature type="compositionally biased region" description="Low complexity" evidence="1">
    <location>
        <begin position="139"/>
        <end position="158"/>
    </location>
</feature>
<dbReference type="STRING" id="747725.A0A168NBG6"/>
<dbReference type="VEuPathDB" id="FungiDB:MUCCIDRAFT_155228"/>
<feature type="compositionally biased region" description="Low complexity" evidence="1">
    <location>
        <begin position="66"/>
        <end position="89"/>
    </location>
</feature>
<feature type="region of interest" description="Disordered" evidence="1">
    <location>
        <begin position="139"/>
        <end position="160"/>
    </location>
</feature>
<feature type="compositionally biased region" description="Low complexity" evidence="1">
    <location>
        <begin position="196"/>
        <end position="206"/>
    </location>
</feature>